<sequence>MSNQSLVKRAERFPAAFDDLFKPWNEWFGNGDSLWSRTLSVPAVNISEDKDHYEVSLAVPGMKKDDFKVDIHGDMLTISAENEENKTEKEKKFTRKEYSYSSFSRSFNLPEEVNKEKIEARYENGVLSLSLPLKSETRKEAAKQIAVK</sequence>
<keyword evidence="5" id="KW-1185">Reference proteome</keyword>
<dbReference type="CDD" id="cd06464">
    <property type="entry name" value="ACD_sHsps-like"/>
    <property type="match status" value="1"/>
</dbReference>
<organism evidence="4 5">
    <name type="scientific">Terrimonas ginsenosidimutans</name>
    <dbReference type="NCBI Taxonomy" id="2908004"/>
    <lineage>
        <taxon>Bacteria</taxon>
        <taxon>Pseudomonadati</taxon>
        <taxon>Bacteroidota</taxon>
        <taxon>Chitinophagia</taxon>
        <taxon>Chitinophagales</taxon>
        <taxon>Chitinophagaceae</taxon>
        <taxon>Terrimonas</taxon>
    </lineage>
</organism>
<evidence type="ECO:0000256" key="1">
    <source>
        <dbReference type="PROSITE-ProRule" id="PRU00285"/>
    </source>
</evidence>
<dbReference type="InterPro" id="IPR008978">
    <property type="entry name" value="HSP20-like_chaperone"/>
</dbReference>
<feature type="domain" description="SHSP" evidence="3">
    <location>
        <begin position="35"/>
        <end position="148"/>
    </location>
</feature>
<evidence type="ECO:0000259" key="3">
    <source>
        <dbReference type="PROSITE" id="PS01031"/>
    </source>
</evidence>
<reference evidence="4" key="1">
    <citation type="submission" date="2022-01" db="EMBL/GenBank/DDBJ databases">
        <authorList>
            <person name="Jo J.-H."/>
            <person name="Im W.-T."/>
        </authorList>
    </citation>
    <scope>NUCLEOTIDE SEQUENCE</scope>
    <source>
        <strain evidence="4">NA20</strain>
    </source>
</reference>
<dbReference type="InterPro" id="IPR002068">
    <property type="entry name" value="A-crystallin/Hsp20_dom"/>
</dbReference>
<evidence type="ECO:0000256" key="2">
    <source>
        <dbReference type="RuleBase" id="RU003616"/>
    </source>
</evidence>
<dbReference type="PROSITE" id="PS01031">
    <property type="entry name" value="SHSP"/>
    <property type="match status" value="1"/>
</dbReference>
<dbReference type="Proteomes" id="UP001165367">
    <property type="component" value="Unassembled WGS sequence"/>
</dbReference>
<dbReference type="EMBL" id="JAKLTR010000012">
    <property type="protein sequence ID" value="MCG2616287.1"/>
    <property type="molecule type" value="Genomic_DNA"/>
</dbReference>
<dbReference type="PANTHER" id="PTHR11527">
    <property type="entry name" value="HEAT-SHOCK PROTEIN 20 FAMILY MEMBER"/>
    <property type="match status" value="1"/>
</dbReference>
<dbReference type="SUPFAM" id="SSF49764">
    <property type="entry name" value="HSP20-like chaperones"/>
    <property type="match status" value="1"/>
</dbReference>
<protein>
    <submittedName>
        <fullName evidence="4">Hsp20/alpha crystallin family protein</fullName>
    </submittedName>
</protein>
<dbReference type="Pfam" id="PF00011">
    <property type="entry name" value="HSP20"/>
    <property type="match status" value="1"/>
</dbReference>
<dbReference type="RefSeq" id="WP_237874822.1">
    <property type="nucleotide sequence ID" value="NZ_JAKLTR010000012.1"/>
</dbReference>
<evidence type="ECO:0000313" key="5">
    <source>
        <dbReference type="Proteomes" id="UP001165367"/>
    </source>
</evidence>
<accession>A0ABS9KVA8</accession>
<proteinExistence type="inferred from homology"/>
<dbReference type="Gene3D" id="2.60.40.790">
    <property type="match status" value="1"/>
</dbReference>
<dbReference type="InterPro" id="IPR031107">
    <property type="entry name" value="Small_HSP"/>
</dbReference>
<name>A0ABS9KVA8_9BACT</name>
<gene>
    <name evidence="4" type="ORF">LZZ85_18455</name>
</gene>
<evidence type="ECO:0000313" key="4">
    <source>
        <dbReference type="EMBL" id="MCG2616287.1"/>
    </source>
</evidence>
<comment type="similarity">
    <text evidence="1 2">Belongs to the small heat shock protein (HSP20) family.</text>
</comment>
<comment type="caution">
    <text evidence="4">The sequence shown here is derived from an EMBL/GenBank/DDBJ whole genome shotgun (WGS) entry which is preliminary data.</text>
</comment>